<evidence type="ECO:0000256" key="1">
    <source>
        <dbReference type="ARBA" id="ARBA00004123"/>
    </source>
</evidence>
<dbReference type="OrthoDB" id="2284405at2759"/>
<dbReference type="CDD" id="cd00266">
    <property type="entry name" value="MADS_SRF_like"/>
    <property type="match status" value="1"/>
</dbReference>
<dbReference type="FunFam" id="3.40.1810.10:FF:000002">
    <property type="entry name" value="Serum response factor b"/>
    <property type="match status" value="1"/>
</dbReference>
<dbReference type="InterPro" id="IPR050142">
    <property type="entry name" value="MADS-box/MEF2_TF"/>
</dbReference>
<name>I3EEB9_NEMP3</name>
<dbReference type="GO" id="GO:0000981">
    <property type="term" value="F:DNA-binding transcription factor activity, RNA polymerase II-specific"/>
    <property type="evidence" value="ECO:0007669"/>
    <property type="project" value="InterPro"/>
</dbReference>
<dbReference type="InParanoid" id="I3EEB9"/>
<dbReference type="InterPro" id="IPR036879">
    <property type="entry name" value="TF_MADSbox_sf"/>
</dbReference>
<evidence type="ECO:0000313" key="9">
    <source>
        <dbReference type="Proteomes" id="UP000002872"/>
    </source>
</evidence>
<dbReference type="OMA" id="IRMDFIK"/>
<comment type="subcellular location">
    <subcellularLocation>
        <location evidence="1">Nucleus</location>
    </subcellularLocation>
</comment>
<dbReference type="SUPFAM" id="SSF55455">
    <property type="entry name" value="SRF-like"/>
    <property type="match status" value="1"/>
</dbReference>
<feature type="region of interest" description="Disordered" evidence="6">
    <location>
        <begin position="193"/>
        <end position="212"/>
    </location>
</feature>
<evidence type="ECO:0000256" key="3">
    <source>
        <dbReference type="ARBA" id="ARBA00023125"/>
    </source>
</evidence>
<dbReference type="GO" id="GO:0046983">
    <property type="term" value="F:protein dimerization activity"/>
    <property type="evidence" value="ECO:0007669"/>
    <property type="project" value="InterPro"/>
</dbReference>
<reference evidence="8" key="1">
    <citation type="submission" date="2011-01" db="EMBL/GenBank/DDBJ databases">
        <title>The Genome Sequence of Nematocida parisii strain ERTm3.</title>
        <authorList>
            <consortium name="The Broad Institute Genome Sequencing Platform"/>
            <consortium name="The Broad Institute Genome Sequencing Center for Infectious Disease"/>
            <person name="Cuomo C."/>
            <person name="Troemel E."/>
            <person name="Young S.K."/>
            <person name="Zeng Q."/>
            <person name="Gargeya S."/>
            <person name="Fitzgerald M."/>
            <person name="Haas B."/>
            <person name="Abouelleil A."/>
            <person name="Alvarado L."/>
            <person name="Arachchi H.M."/>
            <person name="Berlin A."/>
            <person name="Chapman S.B."/>
            <person name="Gearin G."/>
            <person name="Goldberg J."/>
            <person name="Griggs A."/>
            <person name="Gujja S."/>
            <person name="Hansen M."/>
            <person name="Heiman D."/>
            <person name="Howarth C."/>
            <person name="Larimer J."/>
            <person name="Lui A."/>
            <person name="MacDonald P.J.P."/>
            <person name="McCowen C."/>
            <person name="Montmayeur A."/>
            <person name="Murphy C."/>
            <person name="Neiman D."/>
            <person name="Pearson M."/>
            <person name="Priest M."/>
            <person name="Roberts A."/>
            <person name="Saif S."/>
            <person name="Shea T."/>
            <person name="Sisk P."/>
            <person name="Stolte C."/>
            <person name="Sykes S."/>
            <person name="Wortman J."/>
            <person name="Nusbaum C."/>
            <person name="Birren B."/>
        </authorList>
    </citation>
    <scope>NUCLEOTIDE SEQUENCE</scope>
    <source>
        <strain evidence="8">ERTm3</strain>
    </source>
</reference>
<dbReference type="SMART" id="SM00432">
    <property type="entry name" value="MADS"/>
    <property type="match status" value="1"/>
</dbReference>
<protein>
    <recommendedName>
        <fullName evidence="7">MADS-box domain-containing protein</fullName>
    </recommendedName>
</protein>
<dbReference type="PROSITE" id="PS50066">
    <property type="entry name" value="MADS_BOX_2"/>
    <property type="match status" value="1"/>
</dbReference>
<evidence type="ECO:0000256" key="4">
    <source>
        <dbReference type="ARBA" id="ARBA00023163"/>
    </source>
</evidence>
<feature type="compositionally biased region" description="Basic and acidic residues" evidence="6">
    <location>
        <begin position="1"/>
        <end position="12"/>
    </location>
</feature>
<keyword evidence="2" id="KW-0805">Transcription regulation</keyword>
<keyword evidence="9" id="KW-1185">Reference proteome</keyword>
<keyword evidence="3" id="KW-0238">DNA-binding</keyword>
<dbReference type="PRINTS" id="PR00404">
    <property type="entry name" value="MADSDOMAIN"/>
</dbReference>
<dbReference type="EMBL" id="GL870881">
    <property type="protein sequence ID" value="EIJ87566.1"/>
    <property type="molecule type" value="Genomic_DNA"/>
</dbReference>
<evidence type="ECO:0000259" key="7">
    <source>
        <dbReference type="PROSITE" id="PS50066"/>
    </source>
</evidence>
<dbReference type="PANTHER" id="PTHR48019">
    <property type="entry name" value="SERUM RESPONSE FACTOR HOMOLOG"/>
    <property type="match status" value="1"/>
</dbReference>
<feature type="compositionally biased region" description="Basic and acidic residues" evidence="6">
    <location>
        <begin position="47"/>
        <end position="75"/>
    </location>
</feature>
<evidence type="ECO:0000256" key="2">
    <source>
        <dbReference type="ARBA" id="ARBA00023015"/>
    </source>
</evidence>
<proteinExistence type="predicted"/>
<dbReference type="GO" id="GO:0005634">
    <property type="term" value="C:nucleus"/>
    <property type="evidence" value="ECO:0007669"/>
    <property type="project" value="UniProtKB-SubCell"/>
</dbReference>
<feature type="region of interest" description="Disordered" evidence="6">
    <location>
        <begin position="148"/>
        <end position="176"/>
    </location>
</feature>
<dbReference type="AlphaFoldDB" id="I3EEB9"/>
<feature type="region of interest" description="Disordered" evidence="6">
    <location>
        <begin position="1"/>
        <end position="75"/>
    </location>
</feature>
<dbReference type="InterPro" id="IPR002100">
    <property type="entry name" value="TF_MADSbox"/>
</dbReference>
<keyword evidence="4" id="KW-0804">Transcription</keyword>
<dbReference type="InterPro" id="IPR033897">
    <property type="entry name" value="SRF-like_MADS-box"/>
</dbReference>
<sequence length="348" mass="40502">MVDPRYSRDDSSPRLGPSYERAERQKQKAFHNSIDEKYQAPSGIYREYQEKPDYEDRASEDYRYNQNKEYRYRRNDDYLPMMYERASSAERSPIMEQSPSQTRKENTARDRRMYNQAFPGRQFRSNSISGGSLLSIGQEIERDKMLGFHSPPIHTAHNSPTEPSLSSMDSHSLERQKSSAALSSLRFFRKEHIEDSGESEDDSSKPTKGRKKIRMDFIKDKGRRGVTFSKRKKGIMKKAYELNVLTKCEILLVVASETGHVYTFATPKLQPIIKQHENLIQQYLNTPYTNDVNRIYDTPERFPQDSAGYYKNNDTYGYDRIIRGSTYPPGYYQNGYDGDSSPENGPRL</sequence>
<gene>
    <name evidence="8" type="ORF">NEQG_02113</name>
</gene>
<organism evidence="8 9">
    <name type="scientific">Nematocida parisii (strain ERTm3)</name>
    <name type="common">Nematode killer fungus</name>
    <dbReference type="NCBI Taxonomy" id="935791"/>
    <lineage>
        <taxon>Eukaryota</taxon>
        <taxon>Fungi</taxon>
        <taxon>Fungi incertae sedis</taxon>
        <taxon>Microsporidia</taxon>
        <taxon>Nematocida</taxon>
    </lineage>
</organism>
<dbReference type="HOGENOM" id="CLU_068503_0_0_1"/>
<dbReference type="GO" id="GO:0000987">
    <property type="term" value="F:cis-regulatory region sequence-specific DNA binding"/>
    <property type="evidence" value="ECO:0007669"/>
    <property type="project" value="InterPro"/>
</dbReference>
<evidence type="ECO:0000313" key="8">
    <source>
        <dbReference type="EMBL" id="EIJ87566.1"/>
    </source>
</evidence>
<feature type="domain" description="MADS-box" evidence="7">
    <location>
        <begin position="208"/>
        <end position="268"/>
    </location>
</feature>
<feature type="compositionally biased region" description="Polar residues" evidence="6">
    <location>
        <begin position="156"/>
        <end position="170"/>
    </location>
</feature>
<dbReference type="Proteomes" id="UP000002872">
    <property type="component" value="Unassembled WGS sequence"/>
</dbReference>
<evidence type="ECO:0000256" key="6">
    <source>
        <dbReference type="SAM" id="MobiDB-lite"/>
    </source>
</evidence>
<dbReference type="Gene3D" id="3.40.1810.10">
    <property type="entry name" value="Transcription factor, MADS-box"/>
    <property type="match status" value="1"/>
</dbReference>
<dbReference type="VEuPathDB" id="MicrosporidiaDB:NEQG_02113"/>
<dbReference type="GO" id="GO:0045944">
    <property type="term" value="P:positive regulation of transcription by RNA polymerase II"/>
    <property type="evidence" value="ECO:0007669"/>
    <property type="project" value="InterPro"/>
</dbReference>
<keyword evidence="5" id="KW-0539">Nucleus</keyword>
<accession>I3EEB9</accession>
<dbReference type="Pfam" id="PF00319">
    <property type="entry name" value="SRF-TF"/>
    <property type="match status" value="1"/>
</dbReference>
<evidence type="ECO:0000256" key="5">
    <source>
        <dbReference type="ARBA" id="ARBA00023242"/>
    </source>
</evidence>
<dbReference type="STRING" id="935791.I3EEB9"/>
<feature type="region of interest" description="Disordered" evidence="6">
    <location>
        <begin position="87"/>
        <end position="109"/>
    </location>
</feature>